<reference evidence="3" key="1">
    <citation type="journal article" date="2014" name="Int. J. Syst. Evol. Microbiol.">
        <title>Complete genome sequence of Corynebacterium casei LMG S-19264T (=DSM 44701T), isolated from a smear-ripened cheese.</title>
        <authorList>
            <consortium name="US DOE Joint Genome Institute (JGI-PGF)"/>
            <person name="Walter F."/>
            <person name="Albersmeier A."/>
            <person name="Kalinowski J."/>
            <person name="Ruckert C."/>
        </authorList>
    </citation>
    <scope>NUCLEOTIDE SEQUENCE</scope>
    <source>
        <strain evidence="3">JCM 13919</strain>
    </source>
</reference>
<feature type="chain" id="PRO_5036950099" evidence="2">
    <location>
        <begin position="24"/>
        <end position="137"/>
    </location>
</feature>
<reference evidence="3" key="2">
    <citation type="submission" date="2020-09" db="EMBL/GenBank/DDBJ databases">
        <authorList>
            <person name="Sun Q."/>
            <person name="Ohkuma M."/>
        </authorList>
    </citation>
    <scope>NUCLEOTIDE SEQUENCE</scope>
    <source>
        <strain evidence="3">JCM 13919</strain>
    </source>
</reference>
<name>A0A917K0B0_9GAMM</name>
<keyword evidence="4" id="KW-1185">Reference proteome</keyword>
<evidence type="ECO:0000313" key="4">
    <source>
        <dbReference type="Proteomes" id="UP000630149"/>
    </source>
</evidence>
<feature type="signal peptide" evidence="2">
    <location>
        <begin position="1"/>
        <end position="23"/>
    </location>
</feature>
<keyword evidence="2" id="KW-0732">Signal</keyword>
<proteinExistence type="predicted"/>
<gene>
    <name evidence="3" type="ORF">GCM10007966_21160</name>
</gene>
<organism evidence="3 4">
    <name type="scientific">Legionella impletisoli</name>
    <dbReference type="NCBI Taxonomy" id="343510"/>
    <lineage>
        <taxon>Bacteria</taxon>
        <taxon>Pseudomonadati</taxon>
        <taxon>Pseudomonadota</taxon>
        <taxon>Gammaproteobacteria</taxon>
        <taxon>Legionellales</taxon>
        <taxon>Legionellaceae</taxon>
        <taxon>Legionella</taxon>
    </lineage>
</organism>
<evidence type="ECO:0000256" key="1">
    <source>
        <dbReference type="SAM" id="MobiDB-lite"/>
    </source>
</evidence>
<evidence type="ECO:0000256" key="2">
    <source>
        <dbReference type="SAM" id="SignalP"/>
    </source>
</evidence>
<accession>A0A917K0B0</accession>
<evidence type="ECO:0000313" key="3">
    <source>
        <dbReference type="EMBL" id="GGI92296.1"/>
    </source>
</evidence>
<dbReference type="Proteomes" id="UP000630149">
    <property type="component" value="Unassembled WGS sequence"/>
</dbReference>
<feature type="region of interest" description="Disordered" evidence="1">
    <location>
        <begin position="115"/>
        <end position="137"/>
    </location>
</feature>
<protein>
    <submittedName>
        <fullName evidence="3">Uncharacterized protein</fullName>
    </submittedName>
</protein>
<dbReference type="EMBL" id="BMOB01000013">
    <property type="protein sequence ID" value="GGI92296.1"/>
    <property type="molecule type" value="Genomic_DNA"/>
</dbReference>
<comment type="caution">
    <text evidence="3">The sequence shown here is derived from an EMBL/GenBank/DDBJ whole genome shotgun (WGS) entry which is preliminary data.</text>
</comment>
<dbReference type="RefSeq" id="WP_131777380.1">
    <property type="nucleotide sequence ID" value="NZ_BMOB01000013.1"/>
</dbReference>
<sequence length="137" mass="15298">MLKLIIKLASLILICSVSLLSYANDENKYIPPDDLQLVEKQIYNSLEKNGLPKSSISINWSISVSGDYIATIKCKSPEKCGEKEVSIPFTNKNLINNEASSFLKENQAKQLRPLLKNTGNEGPQNKPLINGELENYE</sequence>
<dbReference type="AlphaFoldDB" id="A0A917K0B0"/>